<feature type="non-terminal residue" evidence="2">
    <location>
        <position position="1"/>
    </location>
</feature>
<dbReference type="InterPro" id="IPR000477">
    <property type="entry name" value="RT_dom"/>
</dbReference>
<organism evidence="2 3">
    <name type="scientific">Mucuna pruriens</name>
    <name type="common">Velvet bean</name>
    <name type="synonym">Dolichos pruriens</name>
    <dbReference type="NCBI Taxonomy" id="157652"/>
    <lineage>
        <taxon>Eukaryota</taxon>
        <taxon>Viridiplantae</taxon>
        <taxon>Streptophyta</taxon>
        <taxon>Embryophyta</taxon>
        <taxon>Tracheophyta</taxon>
        <taxon>Spermatophyta</taxon>
        <taxon>Magnoliopsida</taxon>
        <taxon>eudicotyledons</taxon>
        <taxon>Gunneridae</taxon>
        <taxon>Pentapetalae</taxon>
        <taxon>rosids</taxon>
        <taxon>fabids</taxon>
        <taxon>Fabales</taxon>
        <taxon>Fabaceae</taxon>
        <taxon>Papilionoideae</taxon>
        <taxon>50 kb inversion clade</taxon>
        <taxon>NPAAA clade</taxon>
        <taxon>indigoferoid/millettioid clade</taxon>
        <taxon>Phaseoleae</taxon>
        <taxon>Mucuna</taxon>
    </lineage>
</organism>
<evidence type="ECO:0000313" key="2">
    <source>
        <dbReference type="EMBL" id="RDX80122.1"/>
    </source>
</evidence>
<gene>
    <name evidence="2" type="primary">pol</name>
    <name evidence="2" type="ORF">CR513_39375</name>
</gene>
<dbReference type="CDD" id="cd01647">
    <property type="entry name" value="RT_LTR"/>
    <property type="match status" value="1"/>
</dbReference>
<keyword evidence="3" id="KW-1185">Reference proteome</keyword>
<dbReference type="PANTHER" id="PTHR24559">
    <property type="entry name" value="TRANSPOSON TY3-I GAG-POL POLYPROTEIN"/>
    <property type="match status" value="1"/>
</dbReference>
<comment type="caution">
    <text evidence="2">The sequence shown here is derived from an EMBL/GenBank/DDBJ whole genome shotgun (WGS) entry which is preliminary data.</text>
</comment>
<evidence type="ECO:0000259" key="1">
    <source>
        <dbReference type="Pfam" id="PF00078"/>
    </source>
</evidence>
<dbReference type="AlphaFoldDB" id="A0A371FPE6"/>
<evidence type="ECO:0000313" key="3">
    <source>
        <dbReference type="Proteomes" id="UP000257109"/>
    </source>
</evidence>
<accession>A0A371FPE6</accession>
<dbReference type="InterPro" id="IPR053134">
    <property type="entry name" value="RNA-dir_DNA_polymerase"/>
</dbReference>
<dbReference type="Pfam" id="PF00078">
    <property type="entry name" value="RVT_1"/>
    <property type="match status" value="1"/>
</dbReference>
<dbReference type="Proteomes" id="UP000257109">
    <property type="component" value="Unassembled WGS sequence"/>
</dbReference>
<sequence>MDAYSRFNQIKMHLSDKTKTIFIIDKGNFCYRVMPFRLKNAGVTYQRLMDRIFKYYIGRQLEVYVDDMVVKFDAETLTSIFLVLRKHQLKLNLDKCSFSVKVGKFLGFMLPKRGIEANPEKCEAMIRMRSPKNLKEL</sequence>
<dbReference type="SUPFAM" id="SSF56672">
    <property type="entry name" value="DNA/RNA polymerases"/>
    <property type="match status" value="1"/>
</dbReference>
<reference evidence="2" key="1">
    <citation type="submission" date="2018-05" db="EMBL/GenBank/DDBJ databases">
        <title>Draft genome of Mucuna pruriens seed.</title>
        <authorList>
            <person name="Nnadi N.E."/>
            <person name="Vos R."/>
            <person name="Hasami M.H."/>
            <person name="Devisetty U.K."/>
            <person name="Aguiy J.C."/>
        </authorList>
    </citation>
    <scope>NUCLEOTIDE SEQUENCE [LARGE SCALE GENOMIC DNA]</scope>
    <source>
        <strain evidence="2">JCA_2017</strain>
    </source>
</reference>
<dbReference type="Gene3D" id="3.10.10.10">
    <property type="entry name" value="HIV Type 1 Reverse Transcriptase, subunit A, domain 1"/>
    <property type="match status" value="1"/>
</dbReference>
<dbReference type="PANTHER" id="PTHR24559:SF444">
    <property type="entry name" value="REVERSE TRANSCRIPTASE DOMAIN-CONTAINING PROTEIN"/>
    <property type="match status" value="1"/>
</dbReference>
<proteinExistence type="predicted"/>
<dbReference type="InterPro" id="IPR043128">
    <property type="entry name" value="Rev_trsase/Diguanyl_cyclase"/>
</dbReference>
<dbReference type="InterPro" id="IPR043502">
    <property type="entry name" value="DNA/RNA_pol_sf"/>
</dbReference>
<dbReference type="Gene3D" id="3.30.70.270">
    <property type="match status" value="1"/>
</dbReference>
<dbReference type="EMBL" id="QJKJ01008319">
    <property type="protein sequence ID" value="RDX80122.1"/>
    <property type="molecule type" value="Genomic_DNA"/>
</dbReference>
<feature type="domain" description="Reverse transcriptase" evidence="1">
    <location>
        <begin position="1"/>
        <end position="109"/>
    </location>
</feature>
<protein>
    <submittedName>
        <fullName evidence="2">Retrovirus-related Pol polyprotein from transposon 17.6</fullName>
    </submittedName>
</protein>
<dbReference type="OrthoDB" id="542221at2759"/>
<name>A0A371FPE6_MUCPR</name>